<comment type="caution">
    <text evidence="8">The sequence shown here is derived from an EMBL/GenBank/DDBJ whole genome shotgun (WGS) entry which is preliminary data.</text>
</comment>
<comment type="similarity">
    <text evidence="2">Belongs to the DoxX family.</text>
</comment>
<dbReference type="PANTHER" id="PTHR33452:SF1">
    <property type="entry name" value="INNER MEMBRANE PROTEIN YPHA-RELATED"/>
    <property type="match status" value="1"/>
</dbReference>
<dbReference type="Proteomes" id="UP000565262">
    <property type="component" value="Unassembled WGS sequence"/>
</dbReference>
<evidence type="ECO:0000313" key="8">
    <source>
        <dbReference type="EMBL" id="MBB1486087.1"/>
    </source>
</evidence>
<evidence type="ECO:0000256" key="4">
    <source>
        <dbReference type="ARBA" id="ARBA00022692"/>
    </source>
</evidence>
<dbReference type="GO" id="GO:0005886">
    <property type="term" value="C:plasma membrane"/>
    <property type="evidence" value="ECO:0007669"/>
    <property type="project" value="UniProtKB-SubCell"/>
</dbReference>
<keyword evidence="9" id="KW-1185">Reference proteome</keyword>
<dbReference type="Pfam" id="PF07681">
    <property type="entry name" value="DoxX"/>
    <property type="match status" value="1"/>
</dbReference>
<protein>
    <submittedName>
        <fullName evidence="8">DoxX family protein</fullName>
    </submittedName>
</protein>
<accession>A0A839INN8</accession>
<feature type="transmembrane region" description="Helical" evidence="7">
    <location>
        <begin position="93"/>
        <end position="109"/>
    </location>
</feature>
<keyword evidence="3" id="KW-1003">Cell membrane</keyword>
<evidence type="ECO:0000256" key="1">
    <source>
        <dbReference type="ARBA" id="ARBA00004651"/>
    </source>
</evidence>
<keyword evidence="4 7" id="KW-0812">Transmembrane</keyword>
<evidence type="ECO:0000256" key="5">
    <source>
        <dbReference type="ARBA" id="ARBA00022989"/>
    </source>
</evidence>
<gene>
    <name evidence="8" type="ORF">H4O21_05655</name>
</gene>
<name>A0A839INN8_9GAMM</name>
<dbReference type="EMBL" id="JACJFM010000005">
    <property type="protein sequence ID" value="MBB1486087.1"/>
    <property type="molecule type" value="Genomic_DNA"/>
</dbReference>
<dbReference type="AlphaFoldDB" id="A0A839INN8"/>
<evidence type="ECO:0000256" key="2">
    <source>
        <dbReference type="ARBA" id="ARBA00006679"/>
    </source>
</evidence>
<dbReference type="InterPro" id="IPR032808">
    <property type="entry name" value="DoxX"/>
</dbReference>
<dbReference type="PANTHER" id="PTHR33452">
    <property type="entry name" value="OXIDOREDUCTASE CATD-RELATED"/>
    <property type="match status" value="1"/>
</dbReference>
<organism evidence="8 9">
    <name type="scientific">Oceanospirillum sediminis</name>
    <dbReference type="NCBI Taxonomy" id="2760088"/>
    <lineage>
        <taxon>Bacteria</taxon>
        <taxon>Pseudomonadati</taxon>
        <taxon>Pseudomonadota</taxon>
        <taxon>Gammaproteobacteria</taxon>
        <taxon>Oceanospirillales</taxon>
        <taxon>Oceanospirillaceae</taxon>
        <taxon>Oceanospirillum</taxon>
    </lineage>
</organism>
<evidence type="ECO:0000313" key="9">
    <source>
        <dbReference type="Proteomes" id="UP000565262"/>
    </source>
</evidence>
<proteinExistence type="inferred from homology"/>
<sequence length="153" mass="17228">MSSKIYHYLQQEQQSSSYFEGIHSLTAVITRLYIGQVFFMAGLTKIGDWDTTLFLFEEEYNVPFLNYELAAWLGTTGELILPVLLIAGLVTRFTAIGLFVVNLVAVISLTEIAPAALYLHIIWGILLTQLIIYGEGKLTIDRLIAKLARSRKQ</sequence>
<dbReference type="RefSeq" id="WP_182807870.1">
    <property type="nucleotide sequence ID" value="NZ_JACJFM010000005.1"/>
</dbReference>
<keyword evidence="5 7" id="KW-1133">Transmembrane helix</keyword>
<comment type="subcellular location">
    <subcellularLocation>
        <location evidence="1">Cell membrane</location>
        <topology evidence="1">Multi-pass membrane protein</topology>
    </subcellularLocation>
</comment>
<evidence type="ECO:0000256" key="6">
    <source>
        <dbReference type="ARBA" id="ARBA00023136"/>
    </source>
</evidence>
<dbReference type="InterPro" id="IPR051907">
    <property type="entry name" value="DoxX-like_oxidoreductase"/>
</dbReference>
<keyword evidence="6 7" id="KW-0472">Membrane</keyword>
<evidence type="ECO:0000256" key="7">
    <source>
        <dbReference type="SAM" id="Phobius"/>
    </source>
</evidence>
<reference evidence="8 9" key="1">
    <citation type="submission" date="2020-08" db="EMBL/GenBank/DDBJ databases">
        <title>Oceanospirillum sp. nov. isolated from marine sediment.</title>
        <authorList>
            <person name="Ji X."/>
        </authorList>
    </citation>
    <scope>NUCLEOTIDE SEQUENCE [LARGE SCALE GENOMIC DNA]</scope>
    <source>
        <strain evidence="8 9">D5</strain>
    </source>
</reference>
<evidence type="ECO:0000256" key="3">
    <source>
        <dbReference type="ARBA" id="ARBA00022475"/>
    </source>
</evidence>
<feature type="transmembrane region" description="Helical" evidence="7">
    <location>
        <begin position="64"/>
        <end position="86"/>
    </location>
</feature>
<feature type="transmembrane region" description="Helical" evidence="7">
    <location>
        <begin position="21"/>
        <end position="44"/>
    </location>
</feature>